<keyword evidence="2" id="KW-1185">Reference proteome</keyword>
<dbReference type="EMBL" id="FXTP01000012">
    <property type="protein sequence ID" value="SMO85072.1"/>
    <property type="molecule type" value="Genomic_DNA"/>
</dbReference>
<proteinExistence type="predicted"/>
<evidence type="ECO:0000313" key="1">
    <source>
        <dbReference type="EMBL" id="SMO85072.1"/>
    </source>
</evidence>
<protein>
    <submittedName>
        <fullName evidence="1">Uncharacterized protein</fullName>
    </submittedName>
</protein>
<reference evidence="1 2" key="1">
    <citation type="submission" date="2017-05" db="EMBL/GenBank/DDBJ databases">
        <authorList>
            <person name="Varghese N."/>
            <person name="Submissions S."/>
        </authorList>
    </citation>
    <scope>NUCLEOTIDE SEQUENCE [LARGE SCALE GENOMIC DNA]</scope>
    <source>
        <strain evidence="1 2">DSM 21985</strain>
    </source>
</reference>
<organism evidence="1 2">
    <name type="scientific">Gracilimonas mengyeensis</name>
    <dbReference type="NCBI Taxonomy" id="1302730"/>
    <lineage>
        <taxon>Bacteria</taxon>
        <taxon>Pseudomonadati</taxon>
        <taxon>Balneolota</taxon>
        <taxon>Balneolia</taxon>
        <taxon>Balneolales</taxon>
        <taxon>Balneolaceae</taxon>
        <taxon>Gracilimonas</taxon>
    </lineage>
</organism>
<evidence type="ECO:0000313" key="2">
    <source>
        <dbReference type="Proteomes" id="UP000317557"/>
    </source>
</evidence>
<dbReference type="Proteomes" id="UP000317557">
    <property type="component" value="Unassembled WGS sequence"/>
</dbReference>
<gene>
    <name evidence="1" type="ORF">SAMN06265219_112157</name>
</gene>
<name>A0A521EME1_9BACT</name>
<sequence length="147" mass="17557">MLFLLVYTCSYGQSGTEKEIIYISYGINEHEKKEKLETKNTIRFIIQSESFLHKREEHATTQITYSNIKDSLISTDKAREKAFSYLARFAKKWQEKAATEEEKEILGYIRNPPVLYYNDYFETIYVFEKTNEKEGILYEVIWESFIE</sequence>
<dbReference type="AlphaFoldDB" id="A0A521EME1"/>
<accession>A0A521EME1</accession>